<proteinExistence type="predicted"/>
<evidence type="ECO:0000313" key="2">
    <source>
        <dbReference type="EMBL" id="KAK8086055.1"/>
    </source>
</evidence>
<comment type="caution">
    <text evidence="2">The sequence shown here is derived from an EMBL/GenBank/DDBJ whole genome shotgun (WGS) entry which is preliminary data.</text>
</comment>
<accession>A0ABR1WR93</accession>
<organism evidence="2 3">
    <name type="scientific">Apiospora phragmitis</name>
    <dbReference type="NCBI Taxonomy" id="2905665"/>
    <lineage>
        <taxon>Eukaryota</taxon>
        <taxon>Fungi</taxon>
        <taxon>Dikarya</taxon>
        <taxon>Ascomycota</taxon>
        <taxon>Pezizomycotina</taxon>
        <taxon>Sordariomycetes</taxon>
        <taxon>Xylariomycetidae</taxon>
        <taxon>Amphisphaeriales</taxon>
        <taxon>Apiosporaceae</taxon>
        <taxon>Apiospora</taxon>
    </lineage>
</organism>
<evidence type="ECO:0000256" key="1">
    <source>
        <dbReference type="SAM" id="MobiDB-lite"/>
    </source>
</evidence>
<gene>
    <name evidence="2" type="ORF">PG994_001029</name>
</gene>
<feature type="compositionally biased region" description="Low complexity" evidence="1">
    <location>
        <begin position="25"/>
        <end position="37"/>
    </location>
</feature>
<dbReference type="RefSeq" id="XP_066720579.1">
    <property type="nucleotide sequence ID" value="XM_066852438.1"/>
</dbReference>
<dbReference type="Proteomes" id="UP001480595">
    <property type="component" value="Unassembled WGS sequence"/>
</dbReference>
<feature type="region of interest" description="Disordered" evidence="1">
    <location>
        <begin position="1"/>
        <end position="54"/>
    </location>
</feature>
<keyword evidence="3" id="KW-1185">Reference proteome</keyword>
<sequence length="205" mass="22369">MAPTAPLQPQVQLPEVGHNEALHEPQAQPQTQQLAGQSKDSGGLHAAATSPERHLACPDLPPNARLVAQFLSDYPAQSSQEEVKVFTLHPADFNALEANEFCQHLLGTKAHHYDYLPRFHRLTLTMTTTAFHDRAAHLLNGIILKASRAAFEQVPTPPSLTNARLERGYGASKVSIEQDGIEITSSKLSDGMIVFRLPGKVIPAF</sequence>
<reference evidence="2 3" key="1">
    <citation type="submission" date="2023-01" db="EMBL/GenBank/DDBJ databases">
        <title>Analysis of 21 Apiospora genomes using comparative genomics revels a genus with tremendous synthesis potential of carbohydrate active enzymes and secondary metabolites.</title>
        <authorList>
            <person name="Sorensen T."/>
        </authorList>
    </citation>
    <scope>NUCLEOTIDE SEQUENCE [LARGE SCALE GENOMIC DNA]</scope>
    <source>
        <strain evidence="2 3">CBS 135458</strain>
    </source>
</reference>
<name>A0ABR1WR93_9PEZI</name>
<evidence type="ECO:0000313" key="3">
    <source>
        <dbReference type="Proteomes" id="UP001480595"/>
    </source>
</evidence>
<dbReference type="EMBL" id="JAQQWL010000002">
    <property type="protein sequence ID" value="KAK8086055.1"/>
    <property type="molecule type" value="Genomic_DNA"/>
</dbReference>
<protein>
    <submittedName>
        <fullName evidence="2">Uncharacterized protein</fullName>
    </submittedName>
</protein>
<dbReference type="GeneID" id="92085501"/>